<reference evidence="5" key="1">
    <citation type="submission" date="2020-01" db="EMBL/GenBank/DDBJ databases">
        <title>Genome Sequencing of Three Apophysomyces-Like Fungal Strains Confirms a Novel Fungal Genus in the Mucoromycota with divergent Burkholderia-like Endosymbiotic Bacteria.</title>
        <authorList>
            <person name="Stajich J.E."/>
            <person name="Macias A.M."/>
            <person name="Carter-House D."/>
            <person name="Lovett B."/>
            <person name="Kasson L.R."/>
            <person name="Berry K."/>
            <person name="Grigoriev I."/>
            <person name="Chang Y."/>
            <person name="Spatafora J."/>
            <person name="Kasson M.T."/>
        </authorList>
    </citation>
    <scope>NUCLEOTIDE SEQUENCE</scope>
    <source>
        <strain evidence="5">NRRL A-21654</strain>
    </source>
</reference>
<dbReference type="Gene3D" id="2.30.30.30">
    <property type="match status" value="1"/>
</dbReference>
<dbReference type="EMBL" id="JABAYA010000054">
    <property type="protein sequence ID" value="KAF7727554.1"/>
    <property type="molecule type" value="Genomic_DNA"/>
</dbReference>
<dbReference type="GO" id="GO:0006412">
    <property type="term" value="P:translation"/>
    <property type="evidence" value="ECO:0007669"/>
    <property type="project" value="InterPro"/>
</dbReference>
<dbReference type="PANTHER" id="PTHR12903">
    <property type="entry name" value="MITOCHONDRIAL RIBOSOMAL PROTEIN L24"/>
    <property type="match status" value="1"/>
</dbReference>
<evidence type="ECO:0000256" key="1">
    <source>
        <dbReference type="ARBA" id="ARBA00010618"/>
    </source>
</evidence>
<dbReference type="GO" id="GO:0005840">
    <property type="term" value="C:ribosome"/>
    <property type="evidence" value="ECO:0007669"/>
    <property type="project" value="UniProtKB-KW"/>
</dbReference>
<evidence type="ECO:0000313" key="6">
    <source>
        <dbReference type="EMBL" id="KAF7727554.1"/>
    </source>
</evidence>
<keyword evidence="3" id="KW-0687">Ribonucleoprotein</keyword>
<dbReference type="Pfam" id="PF17136">
    <property type="entry name" value="ribosomal_L24"/>
    <property type="match status" value="1"/>
</dbReference>
<dbReference type="GO" id="GO:1990904">
    <property type="term" value="C:ribonucleoprotein complex"/>
    <property type="evidence" value="ECO:0007669"/>
    <property type="project" value="UniProtKB-KW"/>
</dbReference>
<evidence type="ECO:0000256" key="2">
    <source>
        <dbReference type="ARBA" id="ARBA00022980"/>
    </source>
</evidence>
<evidence type="ECO:0000256" key="3">
    <source>
        <dbReference type="ARBA" id="ARBA00023274"/>
    </source>
</evidence>
<dbReference type="CDD" id="cd06089">
    <property type="entry name" value="KOW_RPL26"/>
    <property type="match status" value="1"/>
</dbReference>
<dbReference type="InterPro" id="IPR008991">
    <property type="entry name" value="Translation_prot_SH3-like_sf"/>
</dbReference>
<proteinExistence type="inferred from homology"/>
<organism evidence="5 7">
    <name type="scientific">Apophysomyces ossiformis</name>
    <dbReference type="NCBI Taxonomy" id="679940"/>
    <lineage>
        <taxon>Eukaryota</taxon>
        <taxon>Fungi</taxon>
        <taxon>Fungi incertae sedis</taxon>
        <taxon>Mucoromycota</taxon>
        <taxon>Mucoromycotina</taxon>
        <taxon>Mucoromycetes</taxon>
        <taxon>Mucorales</taxon>
        <taxon>Mucorineae</taxon>
        <taxon>Mucoraceae</taxon>
        <taxon>Apophysomyces</taxon>
    </lineage>
</organism>
<feature type="domain" description="Large ribosomal subunit protein uL24 C-terminal" evidence="4">
    <location>
        <begin position="32"/>
        <end position="95"/>
    </location>
</feature>
<dbReference type="InterPro" id="IPR014722">
    <property type="entry name" value="Rib_uL2_dom2"/>
</dbReference>
<dbReference type="InterPro" id="IPR003256">
    <property type="entry name" value="Ribosomal_uL24"/>
</dbReference>
<keyword evidence="2" id="KW-0689">Ribosomal protein</keyword>
<dbReference type="GO" id="GO:0003735">
    <property type="term" value="F:structural constituent of ribosome"/>
    <property type="evidence" value="ECO:0007669"/>
    <property type="project" value="InterPro"/>
</dbReference>
<dbReference type="OrthoDB" id="359154at2759"/>
<dbReference type="AlphaFoldDB" id="A0A8H7BV25"/>
<dbReference type="InterPro" id="IPR041988">
    <property type="entry name" value="Ribosomal_uL24_KOW"/>
</dbReference>
<dbReference type="GO" id="GO:0003723">
    <property type="term" value="F:RNA binding"/>
    <property type="evidence" value="ECO:0007669"/>
    <property type="project" value="InterPro"/>
</dbReference>
<evidence type="ECO:0000313" key="7">
    <source>
        <dbReference type="Proteomes" id="UP000605846"/>
    </source>
</evidence>
<dbReference type="InterPro" id="IPR057264">
    <property type="entry name" value="Ribosomal_uL24_C"/>
</dbReference>
<dbReference type="Proteomes" id="UP000605846">
    <property type="component" value="Unassembled WGS sequence"/>
</dbReference>
<gene>
    <name evidence="5" type="ORF">EC973_007401</name>
    <name evidence="6" type="ORF">EC973_007428</name>
</gene>
<protein>
    <recommendedName>
        <fullName evidence="4">Large ribosomal subunit protein uL24 C-terminal domain-containing protein</fullName>
    </recommendedName>
</protein>
<comment type="similarity">
    <text evidence="1">Belongs to the universal ribosomal protein uL24 family.</text>
</comment>
<evidence type="ECO:0000313" key="5">
    <source>
        <dbReference type="EMBL" id="KAF7727529.1"/>
    </source>
</evidence>
<evidence type="ECO:0000259" key="4">
    <source>
        <dbReference type="Pfam" id="PF17136"/>
    </source>
</evidence>
<sequence length="153" mass="17695">MNRVNTRIFPKIPWVHPKDRVKRWNIVTGDKAKKHIEKQPAAPDGILRVEQPIHVSNVMLLHPETQIPTRVEYRKVETTLEDGRVVSRLKRFAKGTDVEIPKPKQKYNDQSGAELFSTTAEEALKVTYVPDLSLPPIPQDLVKELRNVYKKRI</sequence>
<comment type="caution">
    <text evidence="5">The sequence shown here is derived from an EMBL/GenBank/DDBJ whole genome shotgun (WGS) entry which is preliminary data.</text>
</comment>
<dbReference type="EMBL" id="JABAYA010000054">
    <property type="protein sequence ID" value="KAF7727529.1"/>
    <property type="molecule type" value="Genomic_DNA"/>
</dbReference>
<dbReference type="SUPFAM" id="SSF50104">
    <property type="entry name" value="Translation proteins SH3-like domain"/>
    <property type="match status" value="1"/>
</dbReference>
<keyword evidence="7" id="KW-1185">Reference proteome</keyword>
<name>A0A8H7BV25_9FUNG</name>
<accession>A0A8H7BV25</accession>